<sequence length="228" mass="23382">MALVPVALLSMTLAGCSVTVADPEYTAPPPLPSLEQLKQAPLTDPAGFAAGEDVLAFVTADRNVVCALTSARGPHLNLPYETNSFSDSDNQKLATVPVAHCELAVYPAPAPADIGDDCSGTGLGYLGGAALLTPSRAGYGECRSGVTQMEAEYGPMGTRNGPISKLPVLPEGGNLERNGLRCSAYRSGVACGNVSGGVGFFISRDHYELISASGKNVQTAPAEASKTP</sequence>
<keyword evidence="1" id="KW-0732">Signal</keyword>
<reference evidence="2" key="1">
    <citation type="submission" date="2024-06" db="EMBL/GenBank/DDBJ databases">
        <title>Biodegradation of dimethachlon by Arthrobacter sp. K5: mechanistic insights and ecological implications.</title>
        <authorList>
            <person name="Hu S."/>
            <person name="Lu P."/>
        </authorList>
    </citation>
    <scope>NUCLEOTIDE SEQUENCE</scope>
    <source>
        <strain evidence="2">K5</strain>
    </source>
</reference>
<feature type="signal peptide" evidence="1">
    <location>
        <begin position="1"/>
        <end position="21"/>
    </location>
</feature>
<evidence type="ECO:0000256" key="1">
    <source>
        <dbReference type="SAM" id="SignalP"/>
    </source>
</evidence>
<dbReference type="EMBL" id="CP159279">
    <property type="protein sequence ID" value="XCH13688.1"/>
    <property type="molecule type" value="Genomic_DNA"/>
</dbReference>
<dbReference type="AlphaFoldDB" id="A0AAU8EVR3"/>
<accession>A0AAU8EVR3</accession>
<evidence type="ECO:0008006" key="3">
    <source>
        <dbReference type="Google" id="ProtNLM"/>
    </source>
</evidence>
<feature type="chain" id="PRO_5043392236" description="Lipoprotein" evidence="1">
    <location>
        <begin position="22"/>
        <end position="228"/>
    </location>
</feature>
<evidence type="ECO:0000313" key="2">
    <source>
        <dbReference type="EMBL" id="XCH13688.1"/>
    </source>
</evidence>
<gene>
    <name evidence="2" type="ORF">ABRP34_18845</name>
</gene>
<proteinExistence type="predicted"/>
<protein>
    <recommendedName>
        <fullName evidence="3">Lipoprotein</fullName>
    </recommendedName>
</protein>
<organism evidence="2">
    <name type="scientific">Arthrobacter sp. K5</name>
    <dbReference type="NCBI Taxonomy" id="2839623"/>
    <lineage>
        <taxon>Bacteria</taxon>
        <taxon>Bacillati</taxon>
        <taxon>Actinomycetota</taxon>
        <taxon>Actinomycetes</taxon>
        <taxon>Micrococcales</taxon>
        <taxon>Micrococcaceae</taxon>
        <taxon>Arthrobacter</taxon>
    </lineage>
</organism>
<name>A0AAU8EVR3_9MICC</name>
<dbReference type="RefSeq" id="WP_353713406.1">
    <property type="nucleotide sequence ID" value="NZ_CP159279.1"/>
</dbReference>